<dbReference type="EMBL" id="JAKGAS010000001">
    <property type="protein sequence ID" value="MCF2947096.1"/>
    <property type="molecule type" value="Genomic_DNA"/>
</dbReference>
<keyword evidence="7" id="KW-1185">Reference proteome</keyword>
<reference evidence="6 7" key="1">
    <citation type="submission" date="2022-01" db="EMBL/GenBank/DDBJ databases">
        <title>Paraglaciecola sp. G1-23.</title>
        <authorList>
            <person name="Jin M.S."/>
            <person name="Han D.M."/>
            <person name="Kim H.M."/>
            <person name="Jeon C.O."/>
        </authorList>
    </citation>
    <scope>NUCLEOTIDE SEQUENCE [LARGE SCALE GENOMIC DNA]</scope>
    <source>
        <strain evidence="6 7">G1-23</strain>
    </source>
</reference>
<evidence type="ECO:0000313" key="6">
    <source>
        <dbReference type="EMBL" id="MCF2947096.1"/>
    </source>
</evidence>
<gene>
    <name evidence="6" type="ORF">L0668_03190</name>
</gene>
<dbReference type="Pfam" id="PF01613">
    <property type="entry name" value="Flavin_Reduct"/>
    <property type="match status" value="1"/>
</dbReference>
<dbReference type="SMART" id="SM00903">
    <property type="entry name" value="Flavin_Reduct"/>
    <property type="match status" value="1"/>
</dbReference>
<dbReference type="PANTHER" id="PTHR33798">
    <property type="entry name" value="FLAVOPROTEIN OXYGENASE"/>
    <property type="match status" value="1"/>
</dbReference>
<dbReference type="Gene3D" id="2.30.110.10">
    <property type="entry name" value="Electron Transport, Fmn-binding Protein, Chain A"/>
    <property type="match status" value="1"/>
</dbReference>
<comment type="similarity">
    <text evidence="4">Belongs to the flavoredoxin family.</text>
</comment>
<evidence type="ECO:0000256" key="4">
    <source>
        <dbReference type="ARBA" id="ARBA00038054"/>
    </source>
</evidence>
<dbReference type="RefSeq" id="WP_235310608.1">
    <property type="nucleotide sequence ID" value="NZ_JAKGAS010000001.1"/>
</dbReference>
<dbReference type="InterPro" id="IPR012349">
    <property type="entry name" value="Split_barrel_FMN-bd"/>
</dbReference>
<dbReference type="InterPro" id="IPR002563">
    <property type="entry name" value="Flavin_Rdtase-like_dom"/>
</dbReference>
<keyword evidence="3" id="KW-0288">FMN</keyword>
<evidence type="ECO:0000256" key="2">
    <source>
        <dbReference type="ARBA" id="ARBA00022630"/>
    </source>
</evidence>
<evidence type="ECO:0000259" key="5">
    <source>
        <dbReference type="SMART" id="SM00903"/>
    </source>
</evidence>
<keyword evidence="2" id="KW-0285">Flavoprotein</keyword>
<sequence length="203" mass="22737">MIIDLINESPSRVYHTMIQTLIPRPVAWVLSENENMSLNLAPFSYFSAVSSDPPLIMLSIGKKPNGDLKDTRLNIIEREKFVVHIAHRELAQSVTNSAAGFDKGQSEVEELGLATTRFGDFLLPRLQDCRVAYACEKYRVEDITSNQAMILGLVKAIYVNDEIILPSENDKLKLDPKKLDAIGRLGGDDYGYLGQVEEITRPK</sequence>
<evidence type="ECO:0000256" key="1">
    <source>
        <dbReference type="ARBA" id="ARBA00001917"/>
    </source>
</evidence>
<feature type="domain" description="Flavin reductase like" evidence="5">
    <location>
        <begin position="21"/>
        <end position="164"/>
    </location>
</feature>
<comment type="cofactor">
    <cofactor evidence="1">
        <name>FMN</name>
        <dbReference type="ChEBI" id="CHEBI:58210"/>
    </cofactor>
</comment>
<accession>A0ABS9D5Z1</accession>
<proteinExistence type="inferred from homology"/>
<comment type="caution">
    <text evidence="6">The sequence shown here is derived from an EMBL/GenBank/DDBJ whole genome shotgun (WGS) entry which is preliminary data.</text>
</comment>
<dbReference type="SUPFAM" id="SSF50475">
    <property type="entry name" value="FMN-binding split barrel"/>
    <property type="match status" value="1"/>
</dbReference>
<evidence type="ECO:0000256" key="3">
    <source>
        <dbReference type="ARBA" id="ARBA00022643"/>
    </source>
</evidence>
<protein>
    <submittedName>
        <fullName evidence="6">Flavin reductase family protein</fullName>
    </submittedName>
</protein>
<dbReference type="PANTHER" id="PTHR33798:SF5">
    <property type="entry name" value="FLAVIN REDUCTASE LIKE DOMAIN-CONTAINING PROTEIN"/>
    <property type="match status" value="1"/>
</dbReference>
<evidence type="ECO:0000313" key="7">
    <source>
        <dbReference type="Proteomes" id="UP001521137"/>
    </source>
</evidence>
<dbReference type="Proteomes" id="UP001521137">
    <property type="component" value="Unassembled WGS sequence"/>
</dbReference>
<name>A0ABS9D5Z1_9ALTE</name>
<organism evidence="6 7">
    <name type="scientific">Paraglaciecola algarum</name>
    <dbReference type="NCBI Taxonomy" id="3050085"/>
    <lineage>
        <taxon>Bacteria</taxon>
        <taxon>Pseudomonadati</taxon>
        <taxon>Pseudomonadota</taxon>
        <taxon>Gammaproteobacteria</taxon>
        <taxon>Alteromonadales</taxon>
        <taxon>Alteromonadaceae</taxon>
        <taxon>Paraglaciecola</taxon>
    </lineage>
</organism>